<reference evidence="2 3" key="1">
    <citation type="submission" date="2024-04" db="EMBL/GenBank/DDBJ databases">
        <authorList>
            <person name="Fracassetti M."/>
        </authorList>
    </citation>
    <scope>NUCLEOTIDE SEQUENCE [LARGE SCALE GENOMIC DNA]</scope>
</reference>
<feature type="region of interest" description="Disordered" evidence="1">
    <location>
        <begin position="30"/>
        <end position="74"/>
    </location>
</feature>
<keyword evidence="3" id="KW-1185">Reference proteome</keyword>
<evidence type="ECO:0000313" key="2">
    <source>
        <dbReference type="EMBL" id="CAL1387238.1"/>
    </source>
</evidence>
<evidence type="ECO:0000313" key="3">
    <source>
        <dbReference type="Proteomes" id="UP001497516"/>
    </source>
</evidence>
<sequence length="148" mass="15749">MRLARACSLSMRAKVTPCWVSILSRPSSYAASGSGTRHGEPNNAAETGADSRRAADSGHRHHLAGEGRAATPVLEGGGAGGSSIIHILRVDILITRTLGNLLLDLLWDLRLRKPLDPHNTSLFSKPVHFTNRKLAKGTGVSLLCAPLQ</sequence>
<gene>
    <name evidence="2" type="ORF">LTRI10_LOCUS28236</name>
</gene>
<feature type="compositionally biased region" description="Basic and acidic residues" evidence="1">
    <location>
        <begin position="49"/>
        <end position="58"/>
    </location>
</feature>
<proteinExistence type="predicted"/>
<evidence type="ECO:0000256" key="1">
    <source>
        <dbReference type="SAM" id="MobiDB-lite"/>
    </source>
</evidence>
<accession>A0AAV2ENH2</accession>
<name>A0AAV2ENH2_9ROSI</name>
<protein>
    <submittedName>
        <fullName evidence="2">Uncharacterized protein</fullName>
    </submittedName>
</protein>
<dbReference type="AlphaFoldDB" id="A0AAV2ENH2"/>
<dbReference type="EMBL" id="OZ034818">
    <property type="protein sequence ID" value="CAL1387238.1"/>
    <property type="molecule type" value="Genomic_DNA"/>
</dbReference>
<dbReference type="Proteomes" id="UP001497516">
    <property type="component" value="Chromosome 5"/>
</dbReference>
<organism evidence="2 3">
    <name type="scientific">Linum trigynum</name>
    <dbReference type="NCBI Taxonomy" id="586398"/>
    <lineage>
        <taxon>Eukaryota</taxon>
        <taxon>Viridiplantae</taxon>
        <taxon>Streptophyta</taxon>
        <taxon>Embryophyta</taxon>
        <taxon>Tracheophyta</taxon>
        <taxon>Spermatophyta</taxon>
        <taxon>Magnoliopsida</taxon>
        <taxon>eudicotyledons</taxon>
        <taxon>Gunneridae</taxon>
        <taxon>Pentapetalae</taxon>
        <taxon>rosids</taxon>
        <taxon>fabids</taxon>
        <taxon>Malpighiales</taxon>
        <taxon>Linaceae</taxon>
        <taxon>Linum</taxon>
    </lineage>
</organism>